<reference evidence="3 4" key="1">
    <citation type="submission" date="2015-09" db="EMBL/GenBank/DDBJ databases">
        <title>Identification and resolution of microdiversity through metagenomic sequencing of parallel consortia.</title>
        <authorList>
            <person name="Nelson W.C."/>
            <person name="Romine M.F."/>
            <person name="Lindemann S.R."/>
        </authorList>
    </citation>
    <scope>NUCLEOTIDE SEQUENCE [LARGE SCALE GENOMIC DNA]</scope>
    <source>
        <strain evidence="3">HL-49</strain>
    </source>
</reference>
<name>A0A0P7Y7J1_9BACT</name>
<dbReference type="PANTHER" id="PTHR33734">
    <property type="entry name" value="LYSM DOMAIN-CONTAINING GPI-ANCHORED PROTEIN 2"/>
    <property type="match status" value="1"/>
</dbReference>
<dbReference type="PANTHER" id="PTHR33734:SF22">
    <property type="entry name" value="MEMBRANE-BOUND LYTIC MUREIN TRANSGLYCOSYLASE D"/>
    <property type="match status" value="1"/>
</dbReference>
<dbReference type="GO" id="GO:0008932">
    <property type="term" value="F:lytic endotransglycosylase activity"/>
    <property type="evidence" value="ECO:0007669"/>
    <property type="project" value="TreeGrafter"/>
</dbReference>
<sequence>EQPASQPKSNPVTTVSSSQQSATSTSLTHTVSPGETLYAISKKYGVTVDQLKSWNQIGSQNIISVGQKLTIFKP</sequence>
<evidence type="ECO:0000313" key="4">
    <source>
        <dbReference type="Proteomes" id="UP000050421"/>
    </source>
</evidence>
<dbReference type="PROSITE" id="PS51782">
    <property type="entry name" value="LYSM"/>
    <property type="match status" value="1"/>
</dbReference>
<dbReference type="PATRIC" id="fig|1305737.6.peg.175"/>
<evidence type="ECO:0000313" key="3">
    <source>
        <dbReference type="EMBL" id="KPQ10192.1"/>
    </source>
</evidence>
<evidence type="ECO:0000256" key="1">
    <source>
        <dbReference type="SAM" id="MobiDB-lite"/>
    </source>
</evidence>
<feature type="non-terminal residue" evidence="3">
    <location>
        <position position="1"/>
    </location>
</feature>
<dbReference type="InterPro" id="IPR036779">
    <property type="entry name" value="LysM_dom_sf"/>
</dbReference>
<feature type="compositionally biased region" description="Low complexity" evidence="1">
    <location>
        <begin position="12"/>
        <end position="30"/>
    </location>
</feature>
<feature type="compositionally biased region" description="Polar residues" evidence="1">
    <location>
        <begin position="1"/>
        <end position="11"/>
    </location>
</feature>
<dbReference type="CDD" id="cd00118">
    <property type="entry name" value="LysM"/>
    <property type="match status" value="1"/>
</dbReference>
<dbReference type="Gene3D" id="3.10.350.10">
    <property type="entry name" value="LysM domain"/>
    <property type="match status" value="1"/>
</dbReference>
<feature type="region of interest" description="Disordered" evidence="1">
    <location>
        <begin position="1"/>
        <end position="31"/>
    </location>
</feature>
<organism evidence="3 4">
    <name type="scientific">Algoriphagus marincola HL-49</name>
    <dbReference type="NCBI Taxonomy" id="1305737"/>
    <lineage>
        <taxon>Bacteria</taxon>
        <taxon>Pseudomonadati</taxon>
        <taxon>Bacteroidota</taxon>
        <taxon>Cytophagia</taxon>
        <taxon>Cytophagales</taxon>
        <taxon>Cyclobacteriaceae</taxon>
        <taxon>Algoriphagus</taxon>
    </lineage>
</organism>
<evidence type="ECO:0000259" key="2">
    <source>
        <dbReference type="PROSITE" id="PS51782"/>
    </source>
</evidence>
<dbReference type="SMART" id="SM00257">
    <property type="entry name" value="LysM"/>
    <property type="match status" value="1"/>
</dbReference>
<dbReference type="Pfam" id="PF01476">
    <property type="entry name" value="LysM"/>
    <property type="match status" value="1"/>
</dbReference>
<dbReference type="SUPFAM" id="SSF54106">
    <property type="entry name" value="LysM domain"/>
    <property type="match status" value="1"/>
</dbReference>
<feature type="domain" description="LysM" evidence="2">
    <location>
        <begin position="27"/>
        <end position="71"/>
    </location>
</feature>
<dbReference type="InterPro" id="IPR018392">
    <property type="entry name" value="LysM"/>
</dbReference>
<comment type="caution">
    <text evidence="3">The sequence shown here is derived from an EMBL/GenBank/DDBJ whole genome shotgun (WGS) entry which is preliminary data.</text>
</comment>
<gene>
    <name evidence="3" type="primary">mltD-2</name>
    <name evidence="3" type="ORF">HLUCCX10_15920</name>
</gene>
<protein>
    <submittedName>
        <fullName evidence="3">Membrane-bound lytic murein transglycosylase MltD</fullName>
    </submittedName>
</protein>
<proteinExistence type="predicted"/>
<dbReference type="AlphaFoldDB" id="A0A0P7Y7J1"/>
<dbReference type="Proteomes" id="UP000050421">
    <property type="component" value="Unassembled WGS sequence"/>
</dbReference>
<dbReference type="EMBL" id="LJXT01000133">
    <property type="protein sequence ID" value="KPQ10192.1"/>
    <property type="molecule type" value="Genomic_DNA"/>
</dbReference>
<accession>A0A0P7Y7J1</accession>